<feature type="binding site" evidence="10">
    <location>
        <position position="287"/>
    </location>
    <ligand>
        <name>Zn(2+)</name>
        <dbReference type="ChEBI" id="CHEBI:29105"/>
    </ligand>
</feature>
<comment type="subcellular location">
    <subcellularLocation>
        <location evidence="10">Cytoplasm</location>
    </subcellularLocation>
</comment>
<dbReference type="PANTHER" id="PTHR32120">
    <property type="entry name" value="SMALL RIBOSOMAL SUBUNIT BIOGENESIS GTPASE RSGA"/>
    <property type="match status" value="1"/>
</dbReference>
<dbReference type="RefSeq" id="WP_378933866.1">
    <property type="nucleotide sequence ID" value="NZ_JBHLVO010000007.1"/>
</dbReference>
<dbReference type="EC" id="3.6.1.-" evidence="10"/>
<keyword evidence="8 10" id="KW-0694">RNA-binding</keyword>
<accession>A0ABV6GE96</accession>
<comment type="cofactor">
    <cofactor evidence="10">
        <name>Zn(2+)</name>
        <dbReference type="ChEBI" id="CHEBI:29105"/>
    </cofactor>
    <text evidence="10">Binds 1 zinc ion per subunit.</text>
</comment>
<evidence type="ECO:0000256" key="1">
    <source>
        <dbReference type="ARBA" id="ARBA00022490"/>
    </source>
</evidence>
<keyword evidence="1 10" id="KW-0963">Cytoplasm</keyword>
<sequence>MNLSLTKLGWNSHFEQFGQQYKDFQFGRISLEHKHLYRVLTEHGEVLANLSGKFRFSVQTEADHPSVGDWVVLSIREDEQKGTIHNCLPRFSKLSRKSAGNSGTEQLIATNIDTLFIVNALNQDFNLRRMERYLVMAWESGATPVLLLTKSDLCEDIEKKVRKVESVALGVSVHVISSIMKTGLDTLDPYLIEGKSVAIVGSSGVGKSTLVNSLLGVEKQKTQDSRSDDDRGRHTTTYRELISIPKGGILIDTPGMRELQLWGTEHALEQSFSDIEMLANNCYYRDCNHNTEPKCAIKAAIESGALASERFASFKKLQRELAFYERKEKRKAGKK</sequence>
<keyword evidence="6 10" id="KW-0378">Hydrolase</keyword>
<proteinExistence type="inferred from homology"/>
<dbReference type="PROSITE" id="PS51721">
    <property type="entry name" value="G_CP"/>
    <property type="match status" value="1"/>
</dbReference>
<dbReference type="HAMAP" id="MF_01820">
    <property type="entry name" value="GTPase_RsgA"/>
    <property type="match status" value="1"/>
</dbReference>
<dbReference type="NCBIfam" id="TIGR00157">
    <property type="entry name" value="ribosome small subunit-dependent GTPase A"/>
    <property type="match status" value="1"/>
</dbReference>
<feature type="binding site" evidence="10">
    <location>
        <begin position="201"/>
        <end position="209"/>
    </location>
    <ligand>
        <name>GTP</name>
        <dbReference type="ChEBI" id="CHEBI:37565"/>
    </ligand>
</feature>
<protein>
    <recommendedName>
        <fullName evidence="10">Small ribosomal subunit biogenesis GTPase RsgA</fullName>
        <ecNumber evidence="10">3.6.1.-</ecNumber>
    </recommendedName>
</protein>
<keyword evidence="5 10" id="KW-0547">Nucleotide-binding</keyword>
<evidence type="ECO:0000256" key="10">
    <source>
        <dbReference type="HAMAP-Rule" id="MF_01820"/>
    </source>
</evidence>
<evidence type="ECO:0000256" key="2">
    <source>
        <dbReference type="ARBA" id="ARBA00022517"/>
    </source>
</evidence>
<keyword evidence="4 10" id="KW-0699">rRNA-binding</keyword>
<evidence type="ECO:0000256" key="6">
    <source>
        <dbReference type="ARBA" id="ARBA00022801"/>
    </source>
</evidence>
<comment type="similarity">
    <text evidence="10">Belongs to the TRAFAC class YlqF/YawG GTPase family. RsgA subfamily.</text>
</comment>
<feature type="domain" description="CP-type G" evidence="12">
    <location>
        <begin position="104"/>
        <end position="259"/>
    </location>
</feature>
<evidence type="ECO:0000256" key="4">
    <source>
        <dbReference type="ARBA" id="ARBA00022730"/>
    </source>
</evidence>
<evidence type="ECO:0000259" key="12">
    <source>
        <dbReference type="PROSITE" id="PS51721"/>
    </source>
</evidence>
<dbReference type="InterPro" id="IPR030378">
    <property type="entry name" value="G_CP_dom"/>
</dbReference>
<keyword evidence="14" id="KW-1185">Reference proteome</keyword>
<evidence type="ECO:0000313" key="13">
    <source>
        <dbReference type="EMBL" id="MFC0271998.1"/>
    </source>
</evidence>
<keyword evidence="2 10" id="KW-0690">Ribosome biogenesis</keyword>
<name>A0ABV6GE96_9BACI</name>
<feature type="binding site" evidence="10">
    <location>
        <position position="282"/>
    </location>
    <ligand>
        <name>Zn(2+)</name>
        <dbReference type="ChEBI" id="CHEBI:29105"/>
    </ligand>
</feature>
<dbReference type="PANTHER" id="PTHR32120:SF10">
    <property type="entry name" value="SMALL RIBOSOMAL SUBUNIT BIOGENESIS GTPASE RSGA"/>
    <property type="match status" value="1"/>
</dbReference>
<keyword evidence="7 10" id="KW-0862">Zinc</keyword>
<feature type="domain" description="EngC GTPase" evidence="11">
    <location>
        <begin position="110"/>
        <end position="257"/>
    </location>
</feature>
<comment type="function">
    <text evidence="10">One of several proteins that assist in the late maturation steps of the functional core of the 30S ribosomal subunit. Helps release RbfA from mature subunits. May play a role in the assembly of ribosomal proteins into the subunit. Circularly permuted GTPase that catalyzes slow GTP hydrolysis, GTPase activity is stimulated by the 30S ribosomal subunit.</text>
</comment>
<dbReference type="SUPFAM" id="SSF52540">
    <property type="entry name" value="P-loop containing nucleoside triphosphate hydrolases"/>
    <property type="match status" value="1"/>
</dbReference>
<dbReference type="PROSITE" id="PS50936">
    <property type="entry name" value="ENGC_GTPASE"/>
    <property type="match status" value="1"/>
</dbReference>
<dbReference type="InterPro" id="IPR012340">
    <property type="entry name" value="NA-bd_OB-fold"/>
</dbReference>
<evidence type="ECO:0000256" key="3">
    <source>
        <dbReference type="ARBA" id="ARBA00022723"/>
    </source>
</evidence>
<dbReference type="EMBL" id="JBHLVO010000007">
    <property type="protein sequence ID" value="MFC0271998.1"/>
    <property type="molecule type" value="Genomic_DNA"/>
</dbReference>
<evidence type="ECO:0000313" key="14">
    <source>
        <dbReference type="Proteomes" id="UP001589854"/>
    </source>
</evidence>
<evidence type="ECO:0000256" key="8">
    <source>
        <dbReference type="ARBA" id="ARBA00022884"/>
    </source>
</evidence>
<comment type="subunit">
    <text evidence="10">Monomer. Associates with 30S ribosomal subunit, binds 16S rRNA.</text>
</comment>
<feature type="binding site" evidence="10">
    <location>
        <position position="289"/>
    </location>
    <ligand>
        <name>Zn(2+)</name>
        <dbReference type="ChEBI" id="CHEBI:29105"/>
    </ligand>
</feature>
<dbReference type="SUPFAM" id="SSF50249">
    <property type="entry name" value="Nucleic acid-binding proteins"/>
    <property type="match status" value="1"/>
</dbReference>
<dbReference type="Gene3D" id="3.40.50.300">
    <property type="entry name" value="P-loop containing nucleotide triphosphate hydrolases"/>
    <property type="match status" value="1"/>
</dbReference>
<dbReference type="Gene3D" id="1.10.40.50">
    <property type="entry name" value="Probable gtpase engc, domain 3"/>
    <property type="match status" value="1"/>
</dbReference>
<dbReference type="InterPro" id="IPR010914">
    <property type="entry name" value="RsgA_GTPase_dom"/>
</dbReference>
<evidence type="ECO:0000256" key="9">
    <source>
        <dbReference type="ARBA" id="ARBA00023134"/>
    </source>
</evidence>
<keyword evidence="3 10" id="KW-0479">Metal-binding</keyword>
<evidence type="ECO:0000259" key="11">
    <source>
        <dbReference type="PROSITE" id="PS50936"/>
    </source>
</evidence>
<gene>
    <name evidence="10 13" type="primary">rsgA</name>
    <name evidence="13" type="ORF">ACFFIX_11095</name>
</gene>
<feature type="binding site" evidence="10">
    <location>
        <begin position="149"/>
        <end position="152"/>
    </location>
    <ligand>
        <name>GTP</name>
        <dbReference type="ChEBI" id="CHEBI:37565"/>
    </ligand>
</feature>
<dbReference type="Proteomes" id="UP001589854">
    <property type="component" value="Unassembled WGS sequence"/>
</dbReference>
<dbReference type="InterPro" id="IPR027417">
    <property type="entry name" value="P-loop_NTPase"/>
</dbReference>
<organism evidence="13 14">
    <name type="scientific">Metabacillus herbersteinensis</name>
    <dbReference type="NCBI Taxonomy" id="283816"/>
    <lineage>
        <taxon>Bacteria</taxon>
        <taxon>Bacillati</taxon>
        <taxon>Bacillota</taxon>
        <taxon>Bacilli</taxon>
        <taxon>Bacillales</taxon>
        <taxon>Bacillaceae</taxon>
        <taxon>Metabacillus</taxon>
    </lineage>
</organism>
<dbReference type="Pfam" id="PF03193">
    <property type="entry name" value="RsgA_GTPase"/>
    <property type="match status" value="1"/>
</dbReference>
<feature type="binding site" evidence="10">
    <location>
        <position position="295"/>
    </location>
    <ligand>
        <name>Zn(2+)</name>
        <dbReference type="ChEBI" id="CHEBI:29105"/>
    </ligand>
</feature>
<keyword evidence="9 10" id="KW-0342">GTP-binding</keyword>
<evidence type="ECO:0000256" key="5">
    <source>
        <dbReference type="ARBA" id="ARBA00022741"/>
    </source>
</evidence>
<dbReference type="CDD" id="cd01854">
    <property type="entry name" value="YjeQ_EngC"/>
    <property type="match status" value="1"/>
</dbReference>
<dbReference type="InterPro" id="IPR004881">
    <property type="entry name" value="Ribosome_biogen_GTPase_RsgA"/>
</dbReference>
<comment type="caution">
    <text evidence="13">The sequence shown here is derived from an EMBL/GenBank/DDBJ whole genome shotgun (WGS) entry which is preliminary data.</text>
</comment>
<reference evidence="13 14" key="1">
    <citation type="submission" date="2024-09" db="EMBL/GenBank/DDBJ databases">
        <authorList>
            <person name="Sun Q."/>
            <person name="Mori K."/>
        </authorList>
    </citation>
    <scope>NUCLEOTIDE SEQUENCE [LARGE SCALE GENOMIC DNA]</scope>
    <source>
        <strain evidence="13 14">CCM 7228</strain>
    </source>
</reference>
<dbReference type="Gene3D" id="2.40.50.140">
    <property type="entry name" value="Nucleic acid-binding proteins"/>
    <property type="match status" value="1"/>
</dbReference>
<evidence type="ECO:0000256" key="7">
    <source>
        <dbReference type="ARBA" id="ARBA00022833"/>
    </source>
</evidence>